<comment type="similarity">
    <text evidence="2">Belongs to the glycosyl hydrolase 3 family.</text>
</comment>
<organism evidence="7 8">
    <name type="scientific">Cohnella hashimotonis</name>
    <dbReference type="NCBI Taxonomy" id="2826895"/>
    <lineage>
        <taxon>Bacteria</taxon>
        <taxon>Bacillati</taxon>
        <taxon>Bacillota</taxon>
        <taxon>Bacilli</taxon>
        <taxon>Bacillales</taxon>
        <taxon>Paenibacillaceae</taxon>
        <taxon>Cohnella</taxon>
    </lineage>
</organism>
<evidence type="ECO:0000256" key="1">
    <source>
        <dbReference type="ARBA" id="ARBA00001231"/>
    </source>
</evidence>
<dbReference type="PRINTS" id="PR00133">
    <property type="entry name" value="GLHYDRLASE3"/>
</dbReference>
<comment type="caution">
    <text evidence="7">The sequence shown here is derived from an EMBL/GenBank/DDBJ whole genome shotgun (WGS) entry which is preliminary data.</text>
</comment>
<dbReference type="PANTHER" id="PTHR30480:SF13">
    <property type="entry name" value="BETA-HEXOSAMINIDASE"/>
    <property type="match status" value="1"/>
</dbReference>
<sequence length="567" mass="61337">MLTNNNHKLRDVKLADLSVREKIGQTVVLLSGRAQEIEKHGSLEAFLDRYPVGGFFVGAEIIKDVMTSNGFEQVKEATEQYRAATRIPLIFASDLENGCGSMIPGLTKLPFPMALGATRSEQLAYDYGKATALEAGLAGVNWTFSPVADLNVNRFNPITAIRAISDKPSWAIPLLKAIVRGMQDHGLAATAKHFPGDGVDYRDQHMTTTTNSLSREEWLAQHGAVFQALVDDGLASIMTGHIALPAFQSQTALGGRYLPATLSAELSDGLLKRQMGFKGAIVSDALIMGGYLKWYERNEAYLHTLNAGTDMLLWPELTYFEEAEKALETGALTMERLDDAVERVLQMKRRFGVLAAVDEASETAARSEASAASEPAYEVKATAVPASQAEIAAFAQRTAQSVAEGALTLVRDEDGLLPLASGSVRKALIIGISPSTADYDDLITLKQAFERRGIEAELIRNVWYEDLIAREPGVDLIVYAPILRHHHPMGPLAFSAEEASACWSALTAGRDKSVVASFGSPYLIADYFDMAPVAVNAYSNVPASHEAFVRALFGEIPFTGVAPVGNL</sequence>
<name>A0ABT6TSW2_9BACL</name>
<dbReference type="EMBL" id="JAGRPV010000001">
    <property type="protein sequence ID" value="MDI4649946.1"/>
    <property type="molecule type" value="Genomic_DNA"/>
</dbReference>
<reference evidence="7" key="1">
    <citation type="submission" date="2023-04" db="EMBL/GenBank/DDBJ databases">
        <title>Comparative genomic analysis of Cohnella hashimotonis sp. nov., isolated from the International Space Station.</title>
        <authorList>
            <person name="Venkateswaran K."/>
            <person name="Simpson A."/>
        </authorList>
    </citation>
    <scope>NUCLEOTIDE SEQUENCE</scope>
    <source>
        <strain evidence="7">F6_2S_P_1</strain>
    </source>
</reference>
<dbReference type="Pfam" id="PF00933">
    <property type="entry name" value="Glyco_hydro_3"/>
    <property type="match status" value="1"/>
</dbReference>
<dbReference type="InterPro" id="IPR001764">
    <property type="entry name" value="Glyco_hydro_3_N"/>
</dbReference>
<dbReference type="SUPFAM" id="SSF51445">
    <property type="entry name" value="(Trans)glycosidases"/>
    <property type="match status" value="1"/>
</dbReference>
<dbReference type="InterPro" id="IPR050226">
    <property type="entry name" value="NagZ_Beta-hexosaminidase"/>
</dbReference>
<evidence type="ECO:0000256" key="3">
    <source>
        <dbReference type="ARBA" id="ARBA00012663"/>
    </source>
</evidence>
<keyword evidence="8" id="KW-1185">Reference proteome</keyword>
<feature type="domain" description="Glycoside hydrolase family 3 N-terminal" evidence="6">
    <location>
        <begin position="19"/>
        <end position="346"/>
    </location>
</feature>
<evidence type="ECO:0000259" key="6">
    <source>
        <dbReference type="Pfam" id="PF00933"/>
    </source>
</evidence>
<dbReference type="Proteomes" id="UP001161691">
    <property type="component" value="Unassembled WGS sequence"/>
</dbReference>
<evidence type="ECO:0000256" key="4">
    <source>
        <dbReference type="ARBA" id="ARBA00022801"/>
    </source>
</evidence>
<dbReference type="Gene3D" id="3.40.50.1700">
    <property type="entry name" value="Glycoside hydrolase family 3 C-terminal domain"/>
    <property type="match status" value="1"/>
</dbReference>
<proteinExistence type="inferred from homology"/>
<protein>
    <recommendedName>
        <fullName evidence="3">beta-N-acetylhexosaminidase</fullName>
        <ecNumber evidence="3">3.2.1.52</ecNumber>
    </recommendedName>
</protein>
<dbReference type="GO" id="GO:0016787">
    <property type="term" value="F:hydrolase activity"/>
    <property type="evidence" value="ECO:0007669"/>
    <property type="project" value="UniProtKB-KW"/>
</dbReference>
<dbReference type="EC" id="3.2.1.52" evidence="3"/>
<dbReference type="RefSeq" id="WP_282912549.1">
    <property type="nucleotide sequence ID" value="NZ_JAGRPV010000001.1"/>
</dbReference>
<dbReference type="InterPro" id="IPR036962">
    <property type="entry name" value="Glyco_hydro_3_N_sf"/>
</dbReference>
<evidence type="ECO:0000256" key="5">
    <source>
        <dbReference type="ARBA" id="ARBA00023295"/>
    </source>
</evidence>
<dbReference type="PANTHER" id="PTHR30480">
    <property type="entry name" value="BETA-HEXOSAMINIDASE-RELATED"/>
    <property type="match status" value="1"/>
</dbReference>
<evidence type="ECO:0000313" key="7">
    <source>
        <dbReference type="EMBL" id="MDI4649946.1"/>
    </source>
</evidence>
<dbReference type="InterPro" id="IPR017853">
    <property type="entry name" value="GH"/>
</dbReference>
<keyword evidence="4 7" id="KW-0378">Hydrolase</keyword>
<keyword evidence="5" id="KW-0326">Glycosidase</keyword>
<dbReference type="Gene3D" id="3.20.20.300">
    <property type="entry name" value="Glycoside hydrolase, family 3, N-terminal domain"/>
    <property type="match status" value="1"/>
</dbReference>
<gene>
    <name evidence="7" type="ORF">KB449_33770</name>
</gene>
<accession>A0ABT6TSW2</accession>
<comment type="catalytic activity">
    <reaction evidence="1">
        <text>Hydrolysis of terminal non-reducing N-acetyl-D-hexosamine residues in N-acetyl-beta-D-hexosaminides.</text>
        <dbReference type="EC" id="3.2.1.52"/>
    </reaction>
</comment>
<evidence type="ECO:0000256" key="2">
    <source>
        <dbReference type="ARBA" id="ARBA00005336"/>
    </source>
</evidence>
<evidence type="ECO:0000313" key="8">
    <source>
        <dbReference type="Proteomes" id="UP001161691"/>
    </source>
</evidence>
<dbReference type="InterPro" id="IPR036881">
    <property type="entry name" value="Glyco_hydro_3_C_sf"/>
</dbReference>